<dbReference type="EMBL" id="CP127173">
    <property type="protein sequence ID" value="WIV60014.1"/>
    <property type="molecule type" value="Genomic_DNA"/>
</dbReference>
<gene>
    <name evidence="1" type="ORF">QP939_16045</name>
</gene>
<evidence type="ECO:0000313" key="2">
    <source>
        <dbReference type="Proteomes" id="UP001227101"/>
    </source>
</evidence>
<keyword evidence="2" id="KW-1185">Reference proteome</keyword>
<protein>
    <submittedName>
        <fullName evidence="1">Uncharacterized protein</fullName>
    </submittedName>
</protein>
<sequence>MSGKTLSPRAIERLAMRRFTDHTGRTWSKATAKQRRDWLAEQEPVIRAEHGIALDAVWHGGDWQAPGQVDLFPLHDDAAEVA</sequence>
<dbReference type="RefSeq" id="WP_285457577.1">
    <property type="nucleotide sequence ID" value="NZ_CP127173.1"/>
</dbReference>
<evidence type="ECO:0000313" key="1">
    <source>
        <dbReference type="EMBL" id="WIV60014.1"/>
    </source>
</evidence>
<accession>A0ABY8XWJ6</accession>
<dbReference type="Proteomes" id="UP001227101">
    <property type="component" value="Chromosome"/>
</dbReference>
<organism evidence="1 2">
    <name type="scientific">Amycolatopsis nalaikhensis</name>
    <dbReference type="NCBI Taxonomy" id="715472"/>
    <lineage>
        <taxon>Bacteria</taxon>
        <taxon>Bacillati</taxon>
        <taxon>Actinomycetota</taxon>
        <taxon>Actinomycetes</taxon>
        <taxon>Pseudonocardiales</taxon>
        <taxon>Pseudonocardiaceae</taxon>
        <taxon>Amycolatopsis</taxon>
    </lineage>
</organism>
<reference evidence="1 2" key="1">
    <citation type="submission" date="2023-06" db="EMBL/GenBank/DDBJ databases">
        <authorList>
            <person name="Oyuntsetseg B."/>
            <person name="Kim S.B."/>
        </authorList>
    </citation>
    <scope>NUCLEOTIDE SEQUENCE [LARGE SCALE GENOMIC DNA]</scope>
    <source>
        <strain evidence="1 2">2-2</strain>
    </source>
</reference>
<name>A0ABY8XWJ6_9PSEU</name>
<proteinExistence type="predicted"/>